<dbReference type="EMBL" id="PSQE01000004">
    <property type="protein sequence ID" value="RHN58897.1"/>
    <property type="molecule type" value="Genomic_DNA"/>
</dbReference>
<gene>
    <name evidence="3" type="ORF">MtrunA17_Chr4g0007351</name>
</gene>
<dbReference type="Proteomes" id="UP000265566">
    <property type="component" value="Chromosome 4"/>
</dbReference>
<evidence type="ECO:0000256" key="1">
    <source>
        <dbReference type="SAM" id="SignalP"/>
    </source>
</evidence>
<protein>
    <submittedName>
        <fullName evidence="3">Putative Late nodulin</fullName>
    </submittedName>
</protein>
<reference evidence="4" key="1">
    <citation type="journal article" date="2018" name="Nat. Plants">
        <title>Whole-genome landscape of Medicago truncatula symbiotic genes.</title>
        <authorList>
            <person name="Pecrix Y."/>
            <person name="Staton S.E."/>
            <person name="Sallet E."/>
            <person name="Lelandais-Briere C."/>
            <person name="Moreau S."/>
            <person name="Carrere S."/>
            <person name="Blein T."/>
            <person name="Jardinaud M.F."/>
            <person name="Latrasse D."/>
            <person name="Zouine M."/>
            <person name="Zahm M."/>
            <person name="Kreplak J."/>
            <person name="Mayjonade B."/>
            <person name="Satge C."/>
            <person name="Perez M."/>
            <person name="Cauet S."/>
            <person name="Marande W."/>
            <person name="Chantry-Darmon C."/>
            <person name="Lopez-Roques C."/>
            <person name="Bouchez O."/>
            <person name="Berard A."/>
            <person name="Debelle F."/>
            <person name="Munos S."/>
            <person name="Bendahmane A."/>
            <person name="Berges H."/>
            <person name="Niebel A."/>
            <person name="Buitink J."/>
            <person name="Frugier F."/>
            <person name="Benhamed M."/>
            <person name="Crespi M."/>
            <person name="Gouzy J."/>
            <person name="Gamas P."/>
        </authorList>
    </citation>
    <scope>NUCLEOTIDE SEQUENCE [LARGE SCALE GENOMIC DNA]</scope>
    <source>
        <strain evidence="4">cv. Jemalong A17</strain>
    </source>
</reference>
<dbReference type="Gramene" id="rna20853">
    <property type="protein sequence ID" value="RHN58897.1"/>
    <property type="gene ID" value="gene20853"/>
</dbReference>
<sequence length="65" mass="7539">MTQISNCFYTLFILLSLFIVAARGITRMNEPVPTFIPCKYTSDCPENTCWPPRKPRCIEQYCNCV</sequence>
<dbReference type="AlphaFoldDB" id="A0A396I7S4"/>
<comment type="caution">
    <text evidence="3">The sequence shown here is derived from an EMBL/GenBank/DDBJ whole genome shotgun (WGS) entry which is preliminary data.</text>
</comment>
<dbReference type="GO" id="GO:0046872">
    <property type="term" value="F:metal ion binding"/>
    <property type="evidence" value="ECO:0007669"/>
    <property type="project" value="InterPro"/>
</dbReference>
<proteinExistence type="predicted"/>
<evidence type="ECO:0000313" key="3">
    <source>
        <dbReference type="EMBL" id="RHN58897.1"/>
    </source>
</evidence>
<keyword evidence="1" id="KW-0732">Signal</keyword>
<dbReference type="Pfam" id="PF07127">
    <property type="entry name" value="Nodulin_late"/>
    <property type="match status" value="1"/>
</dbReference>
<organism evidence="3 4">
    <name type="scientific">Medicago truncatula</name>
    <name type="common">Barrel medic</name>
    <name type="synonym">Medicago tribuloides</name>
    <dbReference type="NCBI Taxonomy" id="3880"/>
    <lineage>
        <taxon>Eukaryota</taxon>
        <taxon>Viridiplantae</taxon>
        <taxon>Streptophyta</taxon>
        <taxon>Embryophyta</taxon>
        <taxon>Tracheophyta</taxon>
        <taxon>Spermatophyta</taxon>
        <taxon>Magnoliopsida</taxon>
        <taxon>eudicotyledons</taxon>
        <taxon>Gunneridae</taxon>
        <taxon>Pentapetalae</taxon>
        <taxon>rosids</taxon>
        <taxon>fabids</taxon>
        <taxon>Fabales</taxon>
        <taxon>Fabaceae</taxon>
        <taxon>Papilionoideae</taxon>
        <taxon>50 kb inversion clade</taxon>
        <taxon>NPAAA clade</taxon>
        <taxon>Hologalegina</taxon>
        <taxon>IRL clade</taxon>
        <taxon>Trifolieae</taxon>
        <taxon>Medicago</taxon>
    </lineage>
</organism>
<accession>A0A396I7S4</accession>
<feature type="domain" description="Late nodulin" evidence="2">
    <location>
        <begin position="1"/>
        <end position="63"/>
    </location>
</feature>
<name>A0A396I7S4_MEDTR</name>
<evidence type="ECO:0000259" key="2">
    <source>
        <dbReference type="Pfam" id="PF07127"/>
    </source>
</evidence>
<feature type="signal peptide" evidence="1">
    <location>
        <begin position="1"/>
        <end position="22"/>
    </location>
</feature>
<feature type="chain" id="PRO_5017299906" evidence="1">
    <location>
        <begin position="23"/>
        <end position="65"/>
    </location>
</feature>
<dbReference type="InterPro" id="IPR009810">
    <property type="entry name" value="Nodulin_late_dom"/>
</dbReference>
<evidence type="ECO:0000313" key="4">
    <source>
        <dbReference type="Proteomes" id="UP000265566"/>
    </source>
</evidence>